<protein>
    <submittedName>
        <fullName evidence="3">Uncharacterized protein</fullName>
    </submittedName>
</protein>
<feature type="compositionally biased region" description="Polar residues" evidence="1">
    <location>
        <begin position="233"/>
        <end position="251"/>
    </location>
</feature>
<accession>A0A0D2E0T8</accession>
<feature type="compositionally biased region" description="Polar residues" evidence="1">
    <location>
        <begin position="260"/>
        <end position="270"/>
    </location>
</feature>
<dbReference type="Proteomes" id="UP000054266">
    <property type="component" value="Unassembled WGS sequence"/>
</dbReference>
<feature type="transmembrane region" description="Helical" evidence="2">
    <location>
        <begin position="337"/>
        <end position="356"/>
    </location>
</feature>
<keyword evidence="2" id="KW-0472">Membrane</keyword>
<feature type="transmembrane region" description="Helical" evidence="2">
    <location>
        <begin position="20"/>
        <end position="41"/>
    </location>
</feature>
<feature type="transmembrane region" description="Helical" evidence="2">
    <location>
        <begin position="454"/>
        <end position="472"/>
    </location>
</feature>
<organism evidence="3 4">
    <name type="scientific">Phialophora macrospora</name>
    <dbReference type="NCBI Taxonomy" id="1851006"/>
    <lineage>
        <taxon>Eukaryota</taxon>
        <taxon>Fungi</taxon>
        <taxon>Dikarya</taxon>
        <taxon>Ascomycota</taxon>
        <taxon>Pezizomycotina</taxon>
        <taxon>Eurotiomycetes</taxon>
        <taxon>Chaetothyriomycetidae</taxon>
        <taxon>Chaetothyriales</taxon>
        <taxon>Herpotrichiellaceae</taxon>
        <taxon>Phialophora</taxon>
    </lineage>
</organism>
<feature type="transmembrane region" description="Helical" evidence="2">
    <location>
        <begin position="415"/>
        <end position="442"/>
    </location>
</feature>
<feature type="transmembrane region" description="Helical" evidence="2">
    <location>
        <begin position="503"/>
        <end position="528"/>
    </location>
</feature>
<sequence length="608" mass="68469">MARQNLGWYRSHRRLNSLTRLSLVIAILGFLPTVGGTFSIARCCTLAVRQDFHKYIEEEYPWEVCNFNTEINYGNNQTFPSIVRSMAWAKEYCRGTQYSSLKQWLLPLSTYISPYIGVVMLSPLGDVPDADSLFEADGLLRQRLNAAIITVIIAVINVLWQPLQEYGSILGDPVSAIFGALHEVWSDAKSLRSLELGRQEMSWLQQRVKWITVLAGDIRFTEQTGWIEAVNQAPPTDGTQNSGTRMVSSFQGRDEKISPATDSKQPTAIQSRPHGEDSAKDAVDRAIEMVIVARKGFISGILIPVVLMLAVTAATFYDAYSNTGDKDTALDLAYCVWYSWTLVLGVAGNCYASSLGPEVARRAFHRIVAFGHNPMATPLRHRYVNNYLWDQWATHSETPPSYRQIFSTLRRDHFFWLRFCVGQLLGFCCIAFPSACAVAIAWTTPTVGLDCRSFNFILWVMISFVTAYLHVLRSWLDASSKARLEPEGEATGTSELPLKAVRWIYGVIVFGNALVLVVGTIFHLVGVFRTCWCERLTWADDTLIELNSKTEQAYENARKYWLSTAYVAFGVVWLACLAAIAFRSYIVQKMEDWVQDNEDKGRVEPPGQ</sequence>
<keyword evidence="2" id="KW-1133">Transmembrane helix</keyword>
<feature type="transmembrane region" description="Helical" evidence="2">
    <location>
        <begin position="144"/>
        <end position="160"/>
    </location>
</feature>
<reference evidence="3 4" key="1">
    <citation type="submission" date="2015-01" db="EMBL/GenBank/DDBJ databases">
        <title>The Genome Sequence of Capronia semiimmersa CBS27337.</title>
        <authorList>
            <consortium name="The Broad Institute Genomics Platform"/>
            <person name="Cuomo C."/>
            <person name="de Hoog S."/>
            <person name="Gorbushina A."/>
            <person name="Stielow B."/>
            <person name="Teixiera M."/>
            <person name="Abouelleil A."/>
            <person name="Chapman S.B."/>
            <person name="Priest M."/>
            <person name="Young S.K."/>
            <person name="Wortman J."/>
            <person name="Nusbaum C."/>
            <person name="Birren B."/>
        </authorList>
    </citation>
    <scope>NUCLEOTIDE SEQUENCE [LARGE SCALE GENOMIC DNA]</scope>
    <source>
        <strain evidence="3 4">CBS 27337</strain>
    </source>
</reference>
<evidence type="ECO:0000313" key="3">
    <source>
        <dbReference type="EMBL" id="KIW67957.1"/>
    </source>
</evidence>
<dbReference type="HOGENOM" id="CLU_396387_0_0_1"/>
<feature type="transmembrane region" description="Helical" evidence="2">
    <location>
        <begin position="560"/>
        <end position="582"/>
    </location>
</feature>
<dbReference type="EMBL" id="KN846958">
    <property type="protein sequence ID" value="KIW67957.1"/>
    <property type="molecule type" value="Genomic_DNA"/>
</dbReference>
<keyword evidence="2" id="KW-0812">Transmembrane</keyword>
<feature type="region of interest" description="Disordered" evidence="1">
    <location>
        <begin position="231"/>
        <end position="279"/>
    </location>
</feature>
<evidence type="ECO:0000256" key="1">
    <source>
        <dbReference type="SAM" id="MobiDB-lite"/>
    </source>
</evidence>
<evidence type="ECO:0000313" key="4">
    <source>
        <dbReference type="Proteomes" id="UP000054266"/>
    </source>
</evidence>
<proteinExistence type="predicted"/>
<keyword evidence="4" id="KW-1185">Reference proteome</keyword>
<feature type="transmembrane region" description="Helical" evidence="2">
    <location>
        <begin position="297"/>
        <end position="317"/>
    </location>
</feature>
<name>A0A0D2E0T8_9EURO</name>
<evidence type="ECO:0000256" key="2">
    <source>
        <dbReference type="SAM" id="Phobius"/>
    </source>
</evidence>
<gene>
    <name evidence="3" type="ORF">PV04_03936</name>
</gene>
<dbReference type="AlphaFoldDB" id="A0A0D2E0T8"/>